<gene>
    <name evidence="1" type="primary">pipB2</name>
    <name evidence="1" type="ORF">FVB9532_02215</name>
</gene>
<protein>
    <submittedName>
        <fullName evidence="1">Secreted effector protein PipB2</fullName>
    </submittedName>
</protein>
<comment type="caution">
    <text evidence="1">The sequence shown here is derived from an EMBL/GenBank/DDBJ whole genome shotgun (WGS) entry which is preliminary data.</text>
</comment>
<organism evidence="1 2">
    <name type="scientific">Mesonia oceanica</name>
    <dbReference type="NCBI Taxonomy" id="2687242"/>
    <lineage>
        <taxon>Bacteria</taxon>
        <taxon>Pseudomonadati</taxon>
        <taxon>Bacteroidota</taxon>
        <taxon>Flavobacteriia</taxon>
        <taxon>Flavobacteriales</taxon>
        <taxon>Flavobacteriaceae</taxon>
        <taxon>Mesonia</taxon>
    </lineage>
</organism>
<evidence type="ECO:0000313" key="2">
    <source>
        <dbReference type="Proteomes" id="UP000356253"/>
    </source>
</evidence>
<dbReference type="EMBL" id="CABVMM010000008">
    <property type="protein sequence ID" value="VVV00939.1"/>
    <property type="molecule type" value="Genomic_DNA"/>
</dbReference>
<evidence type="ECO:0000313" key="1">
    <source>
        <dbReference type="EMBL" id="VVV00939.1"/>
    </source>
</evidence>
<dbReference type="Proteomes" id="UP000356253">
    <property type="component" value="Unassembled WGS sequence"/>
</dbReference>
<keyword evidence="2" id="KW-1185">Reference proteome</keyword>
<proteinExistence type="predicted"/>
<name>A0AC61Y985_9FLAO</name>
<accession>A0AC61Y985</accession>
<sequence>MSEHFDFLLKCNEDAEYGFVKWNKWRKNNNITMPELQNSNLSNISLLRYNLDGANLKGSDLSNANLINCDLIDTNLNQTKLVNTNCAFSNFTKATFIDCNLESSQMALANLIETVCIRASFKNASFTHTLLSGSDLRNTDFTGAKIIMSNLVKCNLEKARFENCYLSGSNLTSSNLNKSVIRNTVIFGTSVWNVTTDESIQENLTITNDQDDSVITLDDLEIANFIYLISNNDKISSAIDKISSKVILILGRFTPERLEILNHIKNILKTRNLVPVLFDFSKPKSRDLTETIGLIGRMSKFIIADLTDAKSIPQELSELIPHNPSITIQPILLKGDREYSMFEHWQKYSWVKQIFEYKGKDDLNKLFK</sequence>
<reference evidence="1" key="1">
    <citation type="submission" date="2019-09" db="EMBL/GenBank/DDBJ databases">
        <authorList>
            <person name="Rodrigo-Torres L."/>
            <person name="Arahal R. D."/>
            <person name="Lucena T."/>
        </authorList>
    </citation>
    <scope>NUCLEOTIDE SEQUENCE</scope>
    <source>
        <strain evidence="1">ISS653</strain>
    </source>
</reference>